<dbReference type="InterPro" id="IPR033705">
    <property type="entry name" value="Anticodon_Ia_Val"/>
</dbReference>
<evidence type="ECO:0000256" key="11">
    <source>
        <dbReference type="HAMAP-Rule" id="MF_02004"/>
    </source>
</evidence>
<evidence type="ECO:0000256" key="5">
    <source>
        <dbReference type="ARBA" id="ARBA00022840"/>
    </source>
</evidence>
<evidence type="ECO:0000256" key="4">
    <source>
        <dbReference type="ARBA" id="ARBA00022741"/>
    </source>
</evidence>
<dbReference type="GO" id="GO:0006438">
    <property type="term" value="P:valyl-tRNA aminoacylation"/>
    <property type="evidence" value="ECO:0007669"/>
    <property type="project" value="UniProtKB-UniRule"/>
</dbReference>
<feature type="domain" description="Methionyl/Valyl/Leucyl/Isoleucyl-tRNA synthetase anticodon-binding" evidence="13">
    <location>
        <begin position="677"/>
        <end position="830"/>
    </location>
</feature>
<dbReference type="InterPro" id="IPR013155">
    <property type="entry name" value="M/V/L/I-tRNA-synth_anticd-bd"/>
</dbReference>
<dbReference type="SUPFAM" id="SSF47323">
    <property type="entry name" value="Anticodon-binding domain of a subclass of class I aminoacyl-tRNA synthetases"/>
    <property type="match status" value="1"/>
</dbReference>
<dbReference type="PRINTS" id="PR00986">
    <property type="entry name" value="TRNASYNTHVAL"/>
</dbReference>
<dbReference type="InterPro" id="IPR002303">
    <property type="entry name" value="Valyl-tRNA_ligase"/>
</dbReference>
<reference evidence="15 16" key="1">
    <citation type="journal article" date="2015" name="Stand. Genomic Sci.">
        <title>Genomic Encyclopedia of Bacterial and Archaeal Type Strains, Phase III: the genomes of soil and plant-associated and newly described type strains.</title>
        <authorList>
            <person name="Whitman W.B."/>
            <person name="Woyke T."/>
            <person name="Klenk H.P."/>
            <person name="Zhou Y."/>
            <person name="Lilburn T.G."/>
            <person name="Beck B.J."/>
            <person name="De Vos P."/>
            <person name="Vandamme P."/>
            <person name="Eisen J.A."/>
            <person name="Garrity G."/>
            <person name="Hugenholtz P."/>
            <person name="Kyrpides N.C."/>
        </authorList>
    </citation>
    <scope>NUCLEOTIDE SEQUENCE [LARGE SCALE GENOMIC DNA]</scope>
    <source>
        <strain evidence="15 16">ASC-9842</strain>
    </source>
</reference>
<keyword evidence="16" id="KW-1185">Reference proteome</keyword>
<dbReference type="PANTHER" id="PTHR11946:SF93">
    <property type="entry name" value="VALINE--TRNA LIGASE, CHLOROPLASTIC_MITOCHONDRIAL 2"/>
    <property type="match status" value="1"/>
</dbReference>
<comment type="domain">
    <text evidence="11">The C-terminal coiled-coil domain is crucial for aminoacylation activity.</text>
</comment>
<dbReference type="SUPFAM" id="SSF50677">
    <property type="entry name" value="ValRS/IleRS/LeuRS editing domain"/>
    <property type="match status" value="1"/>
</dbReference>
<dbReference type="GO" id="GO:0004832">
    <property type="term" value="F:valine-tRNA ligase activity"/>
    <property type="evidence" value="ECO:0007669"/>
    <property type="project" value="UniProtKB-UniRule"/>
</dbReference>
<evidence type="ECO:0000256" key="3">
    <source>
        <dbReference type="ARBA" id="ARBA00022598"/>
    </source>
</evidence>
<evidence type="ECO:0000256" key="10">
    <source>
        <dbReference type="ARBA" id="ARBA00060830"/>
    </source>
</evidence>
<comment type="caution">
    <text evidence="15">The sequence shown here is derived from an EMBL/GenBank/DDBJ whole genome shotgun (WGS) entry which is preliminary data.</text>
</comment>
<dbReference type="InterPro" id="IPR002300">
    <property type="entry name" value="aa-tRNA-synth_Ia"/>
</dbReference>
<dbReference type="Gene3D" id="3.40.50.620">
    <property type="entry name" value="HUPs"/>
    <property type="match status" value="2"/>
</dbReference>
<protein>
    <recommendedName>
        <fullName evidence="11">Valine--tRNA ligase</fullName>
        <ecNumber evidence="11">6.1.1.9</ecNumber>
    </recommendedName>
    <alternativeName>
        <fullName evidence="11">Valyl-tRNA synthetase</fullName>
        <shortName evidence="11">ValRS</shortName>
    </alternativeName>
</protein>
<dbReference type="InterPro" id="IPR010978">
    <property type="entry name" value="tRNA-bd_arm"/>
</dbReference>
<evidence type="ECO:0000313" key="15">
    <source>
        <dbReference type="EMBL" id="RZT41463.1"/>
    </source>
</evidence>
<dbReference type="Gene3D" id="1.10.730.10">
    <property type="entry name" value="Isoleucyl-tRNA Synthetase, Domain 1"/>
    <property type="match status" value="1"/>
</dbReference>
<keyword evidence="6 11" id="KW-0648">Protein biosynthesis</keyword>
<dbReference type="Pfam" id="PF10458">
    <property type="entry name" value="Val_tRNA-synt_C"/>
    <property type="match status" value="1"/>
</dbReference>
<comment type="subcellular location">
    <subcellularLocation>
        <location evidence="1 11">Cytoplasm</location>
    </subcellularLocation>
</comment>
<dbReference type="Proteomes" id="UP000291078">
    <property type="component" value="Unassembled WGS sequence"/>
</dbReference>
<evidence type="ECO:0000256" key="1">
    <source>
        <dbReference type="ARBA" id="ARBA00004496"/>
    </source>
</evidence>
<gene>
    <name evidence="11" type="primary">valS</name>
    <name evidence="15" type="ORF">EV147_0454</name>
</gene>
<dbReference type="Gene3D" id="1.10.287.380">
    <property type="entry name" value="Valyl-tRNA synthetase, C-terminal domain"/>
    <property type="match status" value="1"/>
</dbReference>
<proteinExistence type="inferred from homology"/>
<dbReference type="FunFam" id="3.40.50.620:FF:000020">
    <property type="entry name" value="Valine--tRNA ligase, mitochondrial"/>
    <property type="match status" value="1"/>
</dbReference>
<evidence type="ECO:0000256" key="9">
    <source>
        <dbReference type="ARBA" id="ARBA00047552"/>
    </source>
</evidence>
<dbReference type="GO" id="GO:0002161">
    <property type="term" value="F:aminoacyl-tRNA deacylase activity"/>
    <property type="evidence" value="ECO:0007669"/>
    <property type="project" value="InterPro"/>
</dbReference>
<dbReference type="PANTHER" id="PTHR11946">
    <property type="entry name" value="VALYL-TRNA SYNTHETASES"/>
    <property type="match status" value="1"/>
</dbReference>
<dbReference type="PROSITE" id="PS00178">
    <property type="entry name" value="AA_TRNA_LIGASE_I"/>
    <property type="match status" value="1"/>
</dbReference>
<sequence length="955" mass="106817">MTAEDQSLAKSFEPAAIEAKWGPEWERRGIAQPTFDPERPNFAIQLPPPNVTGTLHMGHAFNQTIMDGLTRHARMRGANTLWVPGTDHAGIATQIVVERQLEMQGVSRHDLGREKFTEKVWEWKEESGSTITRQVRRMGASIDWTREYFTMSPDMSKAVTEVFVRLYEQGLIYRGKRLVNWDPVLGTAVSDLEVDSVEEEGSLWHIHYPLAEADAVRGLTHLTVATTRPETMLGDTAVMVHPEDERYAHLIGKLVNLPLTGRQIPVIADEYVDREFGTGVVKVTPGHDFNDYAVGQRHNLPQLSILTLDAKIVADAPAAYAGLDRFAAREKMVADLKEQGLLGEVKPHKLMVPRSERTSSVIEPMLTDQWFVAMSKPAPEGTFHPGRSIAEVALDAVQSGEIKLVPDNWNSTYNQWLANIQDWCISRQLWWGHQIPAWYDEAGKVFVARTEDEARAQAQAAGSTGPLRREDDVLDTWFSSALVPFSSLGWPEQTPELKHFLPSTVLVTGYDIIFFWVARMVMMTKHFTGQVPFHTVYVHGLVRDSEGKKMSKSVGNTLDPVDLIDGIELDPLLRKRTTGLRRPKDAPKIEAKTRKEFPDGIPSFGADALRFTFASLATLGRNVNFDTGRCEGYRNFCNKLWNATRFVLMNTEGQDCGMGPCSNDCGPDGYLHFSQADRWIVSLLQRVEADVEKGFDEYRFDNISSAIYKFVWDEYCDWYLELAKVQIQTGTEAQQRATRRTLLRVLETVLRLAHPIIPFITEELWQKVAPLAGRAKGDGSETIATQPYPLPAMAKIDEAAEAWVAQLKGLVDACRNLRGEMNISPAQRIPLYAHGNSAFLNEAAAQVKALAKLSEVKVFEDEAALLHEGAGAPVAIVGGNHLMLKIEIDVAAERVRLSKEIDRIAGEIGKCRGKLSNESFVAKAPPAVVAQETQRMSDFEQTLEKLKDQLQRLPS</sequence>
<dbReference type="InterPro" id="IPR009080">
    <property type="entry name" value="tRNAsynth_Ia_anticodon-bd"/>
</dbReference>
<evidence type="ECO:0000259" key="14">
    <source>
        <dbReference type="Pfam" id="PF10458"/>
    </source>
</evidence>
<dbReference type="InterPro" id="IPR037118">
    <property type="entry name" value="Val-tRNA_synth_C_sf"/>
</dbReference>
<evidence type="ECO:0000259" key="12">
    <source>
        <dbReference type="Pfam" id="PF00133"/>
    </source>
</evidence>
<comment type="subunit">
    <text evidence="11">Monomer.</text>
</comment>
<dbReference type="FunFam" id="3.40.50.620:FF:000078">
    <property type="entry name" value="Valine--tRNA ligase, mitochondrial"/>
    <property type="match status" value="1"/>
</dbReference>
<feature type="short sequence motif" description="'HIGH' region" evidence="11">
    <location>
        <begin position="49"/>
        <end position="59"/>
    </location>
</feature>
<dbReference type="OrthoDB" id="9810365at2"/>
<evidence type="ECO:0000256" key="6">
    <source>
        <dbReference type="ARBA" id="ARBA00022917"/>
    </source>
</evidence>
<dbReference type="Gene3D" id="3.90.740.10">
    <property type="entry name" value="Valyl/Leucyl/Isoleucyl-tRNA synthetase, editing domain"/>
    <property type="match status" value="2"/>
</dbReference>
<feature type="domain" description="Valyl-tRNA synthetase tRNA-binding arm" evidence="14">
    <location>
        <begin position="889"/>
        <end position="953"/>
    </location>
</feature>
<evidence type="ECO:0000256" key="7">
    <source>
        <dbReference type="ARBA" id="ARBA00023054"/>
    </source>
</evidence>
<dbReference type="FunFam" id="1.10.287.380:FF:000001">
    <property type="entry name" value="Valine--tRNA ligase"/>
    <property type="match status" value="1"/>
</dbReference>
<dbReference type="Pfam" id="PF08264">
    <property type="entry name" value="Anticodon_1"/>
    <property type="match status" value="1"/>
</dbReference>
<comment type="domain">
    <text evidence="11">ValRS has two distinct active sites: one for aminoacylation and one for editing. The misactivated threonine is translocated from the active site to the editing site.</text>
</comment>
<comment type="catalytic activity">
    <reaction evidence="9 11">
        <text>tRNA(Val) + L-valine + ATP = L-valyl-tRNA(Val) + AMP + diphosphate</text>
        <dbReference type="Rhea" id="RHEA:10704"/>
        <dbReference type="Rhea" id="RHEA-COMP:9672"/>
        <dbReference type="Rhea" id="RHEA-COMP:9708"/>
        <dbReference type="ChEBI" id="CHEBI:30616"/>
        <dbReference type="ChEBI" id="CHEBI:33019"/>
        <dbReference type="ChEBI" id="CHEBI:57762"/>
        <dbReference type="ChEBI" id="CHEBI:78442"/>
        <dbReference type="ChEBI" id="CHEBI:78537"/>
        <dbReference type="ChEBI" id="CHEBI:456215"/>
        <dbReference type="EC" id="6.1.1.9"/>
    </reaction>
</comment>
<dbReference type="SUPFAM" id="SSF46589">
    <property type="entry name" value="tRNA-binding arm"/>
    <property type="match status" value="1"/>
</dbReference>
<keyword evidence="4 11" id="KW-0547">Nucleotide-binding</keyword>
<accession>A0A4Q7S582</accession>
<dbReference type="InterPro" id="IPR001412">
    <property type="entry name" value="aa-tRNA-synth_I_CS"/>
</dbReference>
<dbReference type="HAMAP" id="MF_02004">
    <property type="entry name" value="Val_tRNA_synth_type1"/>
    <property type="match status" value="1"/>
</dbReference>
<keyword evidence="8 11" id="KW-0030">Aminoacyl-tRNA synthetase</keyword>
<dbReference type="Pfam" id="PF00133">
    <property type="entry name" value="tRNA-synt_1"/>
    <property type="match status" value="1"/>
</dbReference>
<dbReference type="RefSeq" id="WP_130389496.1">
    <property type="nucleotide sequence ID" value="NZ_SGXM01000001.1"/>
</dbReference>
<organism evidence="15 16">
    <name type="scientific">Cupriavidus agavae</name>
    <dbReference type="NCBI Taxonomy" id="1001822"/>
    <lineage>
        <taxon>Bacteria</taxon>
        <taxon>Pseudomonadati</taxon>
        <taxon>Pseudomonadota</taxon>
        <taxon>Betaproteobacteria</taxon>
        <taxon>Burkholderiales</taxon>
        <taxon>Burkholderiaceae</taxon>
        <taxon>Cupriavidus</taxon>
    </lineage>
</organism>
<dbReference type="InterPro" id="IPR009008">
    <property type="entry name" value="Val/Leu/Ile-tRNA-synth_edit"/>
</dbReference>
<keyword evidence="3 11" id="KW-0436">Ligase</keyword>
<evidence type="ECO:0000259" key="13">
    <source>
        <dbReference type="Pfam" id="PF08264"/>
    </source>
</evidence>
<dbReference type="GO" id="GO:0005829">
    <property type="term" value="C:cytosol"/>
    <property type="evidence" value="ECO:0007669"/>
    <property type="project" value="TreeGrafter"/>
</dbReference>
<feature type="domain" description="Aminoacyl-tRNA synthetase class Ia" evidence="12">
    <location>
        <begin position="25"/>
        <end position="626"/>
    </location>
</feature>
<keyword evidence="7 11" id="KW-0175">Coiled coil</keyword>
<dbReference type="NCBIfam" id="TIGR00422">
    <property type="entry name" value="valS"/>
    <property type="match status" value="1"/>
</dbReference>
<dbReference type="SUPFAM" id="SSF52374">
    <property type="entry name" value="Nucleotidylyl transferase"/>
    <property type="match status" value="1"/>
</dbReference>
<dbReference type="AlphaFoldDB" id="A0A4Q7S582"/>
<feature type="binding site" evidence="11">
    <location>
        <position position="552"/>
    </location>
    <ligand>
        <name>ATP</name>
        <dbReference type="ChEBI" id="CHEBI:30616"/>
    </ligand>
</feature>
<dbReference type="FunFam" id="3.90.740.10:FF:000005">
    <property type="entry name" value="Valine--tRNA ligase, mitochondrial"/>
    <property type="match status" value="1"/>
</dbReference>
<dbReference type="EMBL" id="SGXM01000001">
    <property type="protein sequence ID" value="RZT41463.1"/>
    <property type="molecule type" value="Genomic_DNA"/>
</dbReference>
<keyword evidence="2 11" id="KW-0963">Cytoplasm</keyword>
<dbReference type="CDD" id="cd00817">
    <property type="entry name" value="ValRS_core"/>
    <property type="match status" value="1"/>
</dbReference>
<evidence type="ECO:0000313" key="16">
    <source>
        <dbReference type="Proteomes" id="UP000291078"/>
    </source>
</evidence>
<dbReference type="NCBIfam" id="NF004349">
    <property type="entry name" value="PRK05729.1"/>
    <property type="match status" value="1"/>
</dbReference>
<name>A0A4Q7S582_9BURK</name>
<dbReference type="InterPro" id="IPR019499">
    <property type="entry name" value="Val-tRNA_synth_tRNA-bd"/>
</dbReference>
<feature type="short sequence motif" description="'KMSKS' region" evidence="11">
    <location>
        <begin position="549"/>
        <end position="553"/>
    </location>
</feature>
<evidence type="ECO:0000256" key="2">
    <source>
        <dbReference type="ARBA" id="ARBA00022490"/>
    </source>
</evidence>
<dbReference type="EC" id="6.1.1.9" evidence="11"/>
<dbReference type="CDD" id="cd07962">
    <property type="entry name" value="Anticodon_Ia_Val"/>
    <property type="match status" value="1"/>
</dbReference>
<dbReference type="InterPro" id="IPR014729">
    <property type="entry name" value="Rossmann-like_a/b/a_fold"/>
</dbReference>
<dbReference type="GO" id="GO:0005524">
    <property type="term" value="F:ATP binding"/>
    <property type="evidence" value="ECO:0007669"/>
    <property type="project" value="UniProtKB-UniRule"/>
</dbReference>
<evidence type="ECO:0000256" key="8">
    <source>
        <dbReference type="ARBA" id="ARBA00023146"/>
    </source>
</evidence>
<comment type="similarity">
    <text evidence="10 11">Belongs to the class-I aminoacyl-tRNA synthetase family. ValS type 1 subfamily.</text>
</comment>
<keyword evidence="5 11" id="KW-0067">ATP-binding</keyword>
<comment type="function">
    <text evidence="11">Catalyzes the attachment of valine to tRNA(Val). As ValRS can inadvertently accommodate and process structurally similar amino acids such as threonine, to avoid such errors, it has a 'posttransfer' editing activity that hydrolyzes mischarged Thr-tRNA(Val) in a tRNA-dependent manner.</text>
</comment>